<sequence>MPCTSESCKDDAFGCCICTSALGVFFSVFMILVFTLGLPLWVFFVSGLFAVMFWICWCICLFVFFVGPPSKCRRTGRRTRNPEPVVRLRNLPPAAPEEINGGQMNTGFVDDPPPSFTDASASFPTVLALRTNNTPQRLPREAVSNRATCEPPPPSYEDVCLATPAEAPSATGEPLPPSYEEVTANNGTR</sequence>
<keyword evidence="2" id="KW-0812">Transmembrane</keyword>
<evidence type="ECO:0000256" key="2">
    <source>
        <dbReference type="SAM" id="Phobius"/>
    </source>
</evidence>
<dbReference type="EnsemblMetazoa" id="XM_038210928.1">
    <property type="protein sequence ID" value="XP_038066856.1"/>
    <property type="gene ID" value="LOC119736904"/>
</dbReference>
<accession>A0A914AU69</accession>
<feature type="transmembrane region" description="Helical" evidence="2">
    <location>
        <begin position="12"/>
        <end position="34"/>
    </location>
</feature>
<keyword evidence="2" id="KW-1133">Transmembrane helix</keyword>
<reference evidence="3" key="1">
    <citation type="submission" date="2022-11" db="UniProtKB">
        <authorList>
            <consortium name="EnsemblMetazoa"/>
        </authorList>
    </citation>
    <scope>IDENTIFICATION</scope>
</reference>
<organism evidence="3 4">
    <name type="scientific">Patiria miniata</name>
    <name type="common">Bat star</name>
    <name type="synonym">Asterina miniata</name>
    <dbReference type="NCBI Taxonomy" id="46514"/>
    <lineage>
        <taxon>Eukaryota</taxon>
        <taxon>Metazoa</taxon>
        <taxon>Echinodermata</taxon>
        <taxon>Eleutherozoa</taxon>
        <taxon>Asterozoa</taxon>
        <taxon>Asteroidea</taxon>
        <taxon>Valvatacea</taxon>
        <taxon>Valvatida</taxon>
        <taxon>Asterinidae</taxon>
        <taxon>Patiria</taxon>
    </lineage>
</organism>
<dbReference type="GeneID" id="119736904"/>
<dbReference type="AlphaFoldDB" id="A0A914AU69"/>
<protein>
    <recommendedName>
        <fullName evidence="5">Transmembrane protein</fullName>
    </recommendedName>
</protein>
<evidence type="ECO:0000313" key="3">
    <source>
        <dbReference type="EnsemblMetazoa" id="XP_038066856.1"/>
    </source>
</evidence>
<evidence type="ECO:0008006" key="5">
    <source>
        <dbReference type="Google" id="ProtNLM"/>
    </source>
</evidence>
<proteinExistence type="predicted"/>
<feature type="transmembrane region" description="Helical" evidence="2">
    <location>
        <begin position="40"/>
        <end position="67"/>
    </location>
</feature>
<feature type="region of interest" description="Disordered" evidence="1">
    <location>
        <begin position="137"/>
        <end position="189"/>
    </location>
</feature>
<dbReference type="RefSeq" id="XP_038066856.1">
    <property type="nucleotide sequence ID" value="XM_038210928.1"/>
</dbReference>
<evidence type="ECO:0000256" key="1">
    <source>
        <dbReference type="SAM" id="MobiDB-lite"/>
    </source>
</evidence>
<evidence type="ECO:0000313" key="4">
    <source>
        <dbReference type="Proteomes" id="UP000887568"/>
    </source>
</evidence>
<name>A0A914AU69_PATMI</name>
<dbReference type="Proteomes" id="UP000887568">
    <property type="component" value="Unplaced"/>
</dbReference>
<keyword evidence="4" id="KW-1185">Reference proteome</keyword>
<keyword evidence="2" id="KW-0472">Membrane</keyword>